<dbReference type="GO" id="GO:0003723">
    <property type="term" value="F:RNA binding"/>
    <property type="evidence" value="ECO:0007669"/>
    <property type="project" value="UniProtKB-UniRule"/>
</dbReference>
<accession>S2JRC7</accession>
<evidence type="ECO:0000256" key="2">
    <source>
        <dbReference type="ARBA" id="ARBA00022884"/>
    </source>
</evidence>
<dbReference type="EMBL" id="KE124119">
    <property type="protein sequence ID" value="EPB82335.1"/>
    <property type="molecule type" value="Genomic_DNA"/>
</dbReference>
<dbReference type="STRING" id="1220926.S2JRC7"/>
<dbReference type="InterPro" id="IPR035979">
    <property type="entry name" value="RBD_domain_sf"/>
</dbReference>
<gene>
    <name evidence="5" type="ORF">HMPREF1544_10930</name>
</gene>
<dbReference type="InterPro" id="IPR012677">
    <property type="entry name" value="Nucleotide-bd_a/b_plait_sf"/>
</dbReference>
<organism evidence="5 6">
    <name type="scientific">Mucor circinelloides f. circinelloides (strain 1006PhL)</name>
    <name type="common">Mucormycosis agent</name>
    <name type="synonym">Calyptromyces circinelloides</name>
    <dbReference type="NCBI Taxonomy" id="1220926"/>
    <lineage>
        <taxon>Eukaryota</taxon>
        <taxon>Fungi</taxon>
        <taxon>Fungi incertae sedis</taxon>
        <taxon>Mucoromycota</taxon>
        <taxon>Mucoromycotina</taxon>
        <taxon>Mucoromycetes</taxon>
        <taxon>Mucorales</taxon>
        <taxon>Mucorineae</taxon>
        <taxon>Mucoraceae</taxon>
        <taxon>Mucor</taxon>
    </lineage>
</organism>
<reference evidence="6" key="1">
    <citation type="submission" date="2013-05" db="EMBL/GenBank/DDBJ databases">
        <title>The Genome sequence of Mucor circinelloides f. circinelloides 1006PhL.</title>
        <authorList>
            <consortium name="The Broad Institute Genomics Platform"/>
            <person name="Cuomo C."/>
            <person name="Earl A."/>
            <person name="Findley K."/>
            <person name="Lee S.C."/>
            <person name="Walker B."/>
            <person name="Young S."/>
            <person name="Zeng Q."/>
            <person name="Gargeya S."/>
            <person name="Fitzgerald M."/>
            <person name="Haas B."/>
            <person name="Abouelleil A."/>
            <person name="Allen A.W."/>
            <person name="Alvarado L."/>
            <person name="Arachchi H.M."/>
            <person name="Berlin A.M."/>
            <person name="Chapman S.B."/>
            <person name="Gainer-Dewar J."/>
            <person name="Goldberg J."/>
            <person name="Griggs A."/>
            <person name="Gujja S."/>
            <person name="Hansen M."/>
            <person name="Howarth C."/>
            <person name="Imamovic A."/>
            <person name="Ireland A."/>
            <person name="Larimer J."/>
            <person name="McCowan C."/>
            <person name="Murphy C."/>
            <person name="Pearson M."/>
            <person name="Poon T.W."/>
            <person name="Priest M."/>
            <person name="Roberts A."/>
            <person name="Saif S."/>
            <person name="Shea T."/>
            <person name="Sisk P."/>
            <person name="Sykes S."/>
            <person name="Wortman J."/>
            <person name="Nusbaum C."/>
            <person name="Birren B."/>
        </authorList>
    </citation>
    <scope>NUCLEOTIDE SEQUENCE [LARGE SCALE GENOMIC DNA]</scope>
    <source>
        <strain evidence="6">1006PhL</strain>
    </source>
</reference>
<feature type="domain" description="RRM" evidence="4">
    <location>
        <begin position="29"/>
        <end position="100"/>
    </location>
</feature>
<dbReference type="OrthoDB" id="6159137at2759"/>
<keyword evidence="1" id="KW-0677">Repeat</keyword>
<dbReference type="Pfam" id="PF00076">
    <property type="entry name" value="RRM_1"/>
    <property type="match status" value="1"/>
</dbReference>
<sequence length="264" mass="30197">MKGHHRRSYNAHTKIATPSFEIKPSMDLCNLYIKGIQPGMSSTDLFNLFKPFGRIISAKVMQQDKGKKGFGFVSYSKSVEAAHAILSMNVDDMVVKFHEPKVPRKEHDFDQQLAYLSDSELAMHFYTRPLDSKNKMMPLVATNKSAYVPTTTTGIAAAAAAIPYYYYHHPSLYYHHPHPPPPHMYTSQLPPPQPLTQDQYTQMKLLDMLKYVNMALSNQERDIVQQQLAQLDLNEQYACINDIKYFQEKVTTMLAVYSDSHGEK</sequence>
<name>S2JRC7_MUCC1</name>
<dbReference type="SUPFAM" id="SSF54928">
    <property type="entry name" value="RNA-binding domain, RBD"/>
    <property type="match status" value="1"/>
</dbReference>
<dbReference type="Gene3D" id="3.30.70.330">
    <property type="match status" value="1"/>
</dbReference>
<evidence type="ECO:0000256" key="1">
    <source>
        <dbReference type="ARBA" id="ARBA00022737"/>
    </source>
</evidence>
<dbReference type="eggNOG" id="KOG0123">
    <property type="taxonomic scope" value="Eukaryota"/>
</dbReference>
<protein>
    <recommendedName>
        <fullName evidence="4">RRM domain-containing protein</fullName>
    </recommendedName>
</protein>
<dbReference type="PANTHER" id="PTHR24012">
    <property type="entry name" value="RNA BINDING PROTEIN"/>
    <property type="match status" value="1"/>
</dbReference>
<keyword evidence="2 3" id="KW-0694">RNA-binding</keyword>
<dbReference type="OMA" id="ELAMHFY"/>
<dbReference type="Proteomes" id="UP000014254">
    <property type="component" value="Unassembled WGS sequence"/>
</dbReference>
<keyword evidence="6" id="KW-1185">Reference proteome</keyword>
<evidence type="ECO:0000256" key="3">
    <source>
        <dbReference type="PROSITE-ProRule" id="PRU00176"/>
    </source>
</evidence>
<evidence type="ECO:0000313" key="6">
    <source>
        <dbReference type="Proteomes" id="UP000014254"/>
    </source>
</evidence>
<dbReference type="AlphaFoldDB" id="S2JRC7"/>
<dbReference type="VEuPathDB" id="FungiDB:HMPREF1544_10930"/>
<evidence type="ECO:0000313" key="5">
    <source>
        <dbReference type="EMBL" id="EPB82335.1"/>
    </source>
</evidence>
<dbReference type="PROSITE" id="PS50102">
    <property type="entry name" value="RRM"/>
    <property type="match status" value="1"/>
</dbReference>
<dbReference type="InParanoid" id="S2JRC7"/>
<dbReference type="SMART" id="SM00360">
    <property type="entry name" value="RRM"/>
    <property type="match status" value="1"/>
</dbReference>
<evidence type="ECO:0000259" key="4">
    <source>
        <dbReference type="PROSITE" id="PS50102"/>
    </source>
</evidence>
<proteinExistence type="predicted"/>
<dbReference type="InterPro" id="IPR000504">
    <property type="entry name" value="RRM_dom"/>
</dbReference>